<gene>
    <name evidence="3" type="ORF">Ani05nite_43260</name>
</gene>
<dbReference type="InterPro" id="IPR046096">
    <property type="entry name" value="DUF6114"/>
</dbReference>
<dbReference type="Proteomes" id="UP000647172">
    <property type="component" value="Unassembled WGS sequence"/>
</dbReference>
<keyword evidence="2" id="KW-0472">Membrane</keyword>
<reference evidence="3" key="1">
    <citation type="submission" date="2021-01" db="EMBL/GenBank/DDBJ databases">
        <title>Whole genome shotgun sequence of Actinoplanes nipponensis NBRC 14063.</title>
        <authorList>
            <person name="Komaki H."/>
            <person name="Tamura T."/>
        </authorList>
    </citation>
    <scope>NUCLEOTIDE SEQUENCE</scope>
    <source>
        <strain evidence="3">NBRC 14063</strain>
    </source>
</reference>
<name>A0A919JJV6_9ACTN</name>
<keyword evidence="2" id="KW-0812">Transmembrane</keyword>
<evidence type="ECO:0000313" key="4">
    <source>
        <dbReference type="Proteomes" id="UP000647172"/>
    </source>
</evidence>
<dbReference type="Pfam" id="PF19609">
    <property type="entry name" value="DUF6114"/>
    <property type="match status" value="1"/>
</dbReference>
<feature type="transmembrane region" description="Helical" evidence="2">
    <location>
        <begin position="20"/>
        <end position="41"/>
    </location>
</feature>
<organism evidence="3 4">
    <name type="scientific">Actinoplanes nipponensis</name>
    <dbReference type="NCBI Taxonomy" id="135950"/>
    <lineage>
        <taxon>Bacteria</taxon>
        <taxon>Bacillati</taxon>
        <taxon>Actinomycetota</taxon>
        <taxon>Actinomycetes</taxon>
        <taxon>Micromonosporales</taxon>
        <taxon>Micromonosporaceae</taxon>
        <taxon>Actinoplanes</taxon>
    </lineage>
</organism>
<feature type="region of interest" description="Disordered" evidence="1">
    <location>
        <begin position="123"/>
        <end position="228"/>
    </location>
</feature>
<proteinExistence type="predicted"/>
<accession>A0A919JJV6</accession>
<feature type="region of interest" description="Disordered" evidence="1">
    <location>
        <begin position="339"/>
        <end position="424"/>
    </location>
</feature>
<keyword evidence="4" id="KW-1185">Reference proteome</keyword>
<feature type="region of interest" description="Disordered" evidence="1">
    <location>
        <begin position="253"/>
        <end position="327"/>
    </location>
</feature>
<dbReference type="RefSeq" id="WP_203770762.1">
    <property type="nucleotide sequence ID" value="NZ_BAAAYJ010000049.1"/>
</dbReference>
<feature type="compositionally biased region" description="Low complexity" evidence="1">
    <location>
        <begin position="348"/>
        <end position="370"/>
    </location>
</feature>
<feature type="transmembrane region" description="Helical" evidence="2">
    <location>
        <begin position="77"/>
        <end position="94"/>
    </location>
</feature>
<protein>
    <submittedName>
        <fullName evidence="3">Uncharacterized protein</fullName>
    </submittedName>
</protein>
<dbReference type="AlphaFoldDB" id="A0A919JJV6"/>
<feature type="transmembrane region" description="Helical" evidence="2">
    <location>
        <begin position="53"/>
        <end position="70"/>
    </location>
</feature>
<comment type="caution">
    <text evidence="3">The sequence shown here is derived from an EMBL/GenBank/DDBJ whole genome shotgun (WGS) entry which is preliminary data.</text>
</comment>
<evidence type="ECO:0000256" key="1">
    <source>
        <dbReference type="SAM" id="MobiDB-lite"/>
    </source>
</evidence>
<feature type="compositionally biased region" description="Low complexity" evidence="1">
    <location>
        <begin position="294"/>
        <end position="313"/>
    </location>
</feature>
<evidence type="ECO:0000256" key="2">
    <source>
        <dbReference type="SAM" id="Phobius"/>
    </source>
</evidence>
<sequence length="555" mass="56431">MATTNASDGGFRRWRRSRPFWGGLLLLIAGLELFLSANLTLGDLEVHMGPEGFLSYLLPLLLVLAGVLTWVTPGQRLFYGVLGLLTAVYSLIGLNLGGFGLGMLLGILGGALVLAWAPRRPAPAAAEPAPADEDPYAAGPGGEAAPAEQQPHDPGATMIVPGFTGGPDDPASPPTPLRPAHQGEPARADRPGQHAQPDPQFPASPAYPGQQPSDGEPPRPPSGGRPGRTFVIALVAPAMTAALLIAGSHRPARAEAPCPEGLPSRPAAAAKKEAARQSSAEPAPSRTAARKAPKPGAKPSASASAGPSAPAGSEPGDKTGNPIVDGWNGFVKGVGDLLGIGGGKQAEPAPSTSAGTPGPTGSATPSGSASPAPPQPGRPGSGSPAPGAPTGSASPSPAPSLSDIPCLGPRVFKEAGPDDLPLVSATGSTLETDSLTMYNSTYDGVVQLKTAKGTLSALKFSMSKAVNKPFSLTVPENGGRTTLIESNKLTTDGHVRFYTPEFKGKLFGVIPVTFTPQSPPPLTLPVLWFTDVRINLAFVRCDTLTGDPLKVSAEA</sequence>
<dbReference type="EMBL" id="BOMQ01000052">
    <property type="protein sequence ID" value="GIE50792.1"/>
    <property type="molecule type" value="Genomic_DNA"/>
</dbReference>
<feature type="compositionally biased region" description="Low complexity" evidence="1">
    <location>
        <begin position="381"/>
        <end position="395"/>
    </location>
</feature>
<evidence type="ECO:0000313" key="3">
    <source>
        <dbReference type="EMBL" id="GIE50792.1"/>
    </source>
</evidence>
<keyword evidence="2" id="KW-1133">Transmembrane helix</keyword>